<dbReference type="InterPro" id="IPR029480">
    <property type="entry name" value="Transpos_assoc"/>
</dbReference>
<evidence type="ECO:0000313" key="2">
    <source>
        <dbReference type="EMBL" id="KAJ7962150.1"/>
    </source>
</evidence>
<feature type="domain" description="Transposase-associated" evidence="1">
    <location>
        <begin position="5"/>
        <end position="55"/>
    </location>
</feature>
<proteinExistence type="predicted"/>
<dbReference type="EMBL" id="JARAOO010000007">
    <property type="protein sequence ID" value="KAJ7962150.1"/>
    <property type="molecule type" value="Genomic_DNA"/>
</dbReference>
<evidence type="ECO:0000259" key="1">
    <source>
        <dbReference type="Pfam" id="PF13963"/>
    </source>
</evidence>
<organism evidence="2 3">
    <name type="scientific">Quillaja saponaria</name>
    <name type="common">Soap bark tree</name>
    <dbReference type="NCBI Taxonomy" id="32244"/>
    <lineage>
        <taxon>Eukaryota</taxon>
        <taxon>Viridiplantae</taxon>
        <taxon>Streptophyta</taxon>
        <taxon>Embryophyta</taxon>
        <taxon>Tracheophyta</taxon>
        <taxon>Spermatophyta</taxon>
        <taxon>Magnoliopsida</taxon>
        <taxon>eudicotyledons</taxon>
        <taxon>Gunneridae</taxon>
        <taxon>Pentapetalae</taxon>
        <taxon>rosids</taxon>
        <taxon>fabids</taxon>
        <taxon>Fabales</taxon>
        <taxon>Quillajaceae</taxon>
        <taxon>Quillaja</taxon>
    </lineage>
</organism>
<dbReference type="AlphaFoldDB" id="A0AAD7LPW8"/>
<keyword evidence="3" id="KW-1185">Reference proteome</keyword>
<feature type="domain" description="Transposase-associated" evidence="1">
    <location>
        <begin position="56"/>
        <end position="100"/>
    </location>
</feature>
<name>A0AAD7LPW8_QUISA</name>
<protein>
    <submittedName>
        <fullName evidence="2">Transposon, En/Spm-like, Transposase-associated domain protein</fullName>
    </submittedName>
</protein>
<dbReference type="Pfam" id="PF13963">
    <property type="entry name" value="Transpos_assoc"/>
    <property type="match status" value="2"/>
</dbReference>
<dbReference type="Proteomes" id="UP001163823">
    <property type="component" value="Chromosome 7"/>
</dbReference>
<dbReference type="KEGG" id="qsa:O6P43_017418"/>
<gene>
    <name evidence="2" type="ORF">O6P43_017418</name>
</gene>
<accession>A0AAD7LPW8</accession>
<comment type="caution">
    <text evidence="2">The sequence shown here is derived from an EMBL/GenBank/DDBJ whole genome shotgun (WGS) entry which is preliminary data.</text>
</comment>
<sequence length="143" mass="16979">MNENRSWIERRVANHNLSYEFRDGVERFLDFGYSNDVYVYKRTIRCPCHESKQECIYKETIRCPCHECRSTKFLLRDKVAVHLCKKGFIPHYTWWILHGEARVMGESSTTTDDFIDNDKMNDNGCWVPEFDWNANETPNAKAS</sequence>
<reference evidence="2" key="1">
    <citation type="journal article" date="2023" name="Science">
        <title>Elucidation of the pathway for biosynthesis of saponin adjuvants from the soapbark tree.</title>
        <authorList>
            <person name="Reed J."/>
            <person name="Orme A."/>
            <person name="El-Demerdash A."/>
            <person name="Owen C."/>
            <person name="Martin L.B.B."/>
            <person name="Misra R.C."/>
            <person name="Kikuchi S."/>
            <person name="Rejzek M."/>
            <person name="Martin A.C."/>
            <person name="Harkess A."/>
            <person name="Leebens-Mack J."/>
            <person name="Louveau T."/>
            <person name="Stephenson M.J."/>
            <person name="Osbourn A."/>
        </authorList>
    </citation>
    <scope>NUCLEOTIDE SEQUENCE</scope>
    <source>
        <strain evidence="2">S10</strain>
    </source>
</reference>
<evidence type="ECO:0000313" key="3">
    <source>
        <dbReference type="Proteomes" id="UP001163823"/>
    </source>
</evidence>